<dbReference type="Proteomes" id="UP000572635">
    <property type="component" value="Unassembled WGS sequence"/>
</dbReference>
<accession>A0A7W8QL01</accession>
<gene>
    <name evidence="1" type="ORF">HDA36_002481</name>
</gene>
<reference evidence="1 2" key="1">
    <citation type="submission" date="2020-08" db="EMBL/GenBank/DDBJ databases">
        <title>Sequencing the genomes of 1000 actinobacteria strains.</title>
        <authorList>
            <person name="Klenk H.-P."/>
        </authorList>
    </citation>
    <scope>NUCLEOTIDE SEQUENCE [LARGE SCALE GENOMIC DNA]</scope>
    <source>
        <strain evidence="1 2">DSM 44551</strain>
    </source>
</reference>
<dbReference type="RefSeq" id="WP_184391970.1">
    <property type="nucleotide sequence ID" value="NZ_BAAAJD010000042.1"/>
</dbReference>
<comment type="caution">
    <text evidence="1">The sequence shown here is derived from an EMBL/GenBank/DDBJ whole genome shotgun (WGS) entry which is preliminary data.</text>
</comment>
<evidence type="ECO:0000313" key="2">
    <source>
        <dbReference type="Proteomes" id="UP000572635"/>
    </source>
</evidence>
<evidence type="ECO:0000313" key="1">
    <source>
        <dbReference type="EMBL" id="MBB5432397.1"/>
    </source>
</evidence>
<organism evidence="1 2">
    <name type="scientific">Nocardiopsis composta</name>
    <dbReference type="NCBI Taxonomy" id="157465"/>
    <lineage>
        <taxon>Bacteria</taxon>
        <taxon>Bacillati</taxon>
        <taxon>Actinomycetota</taxon>
        <taxon>Actinomycetes</taxon>
        <taxon>Streptosporangiales</taxon>
        <taxon>Nocardiopsidaceae</taxon>
        <taxon>Nocardiopsis</taxon>
    </lineage>
</organism>
<keyword evidence="2" id="KW-1185">Reference proteome</keyword>
<dbReference type="AlphaFoldDB" id="A0A7W8QL01"/>
<protein>
    <submittedName>
        <fullName evidence="1">Uncharacterized protein</fullName>
    </submittedName>
</protein>
<sequence>MGVTTMEPLLPPRPRPGPSLLLLCLFLLWSLAARLPLGLVEAGLLRLAAARPAPAG</sequence>
<dbReference type="EMBL" id="JACHDB010000001">
    <property type="protein sequence ID" value="MBB5432397.1"/>
    <property type="molecule type" value="Genomic_DNA"/>
</dbReference>
<proteinExistence type="predicted"/>
<name>A0A7W8QL01_9ACTN</name>